<keyword evidence="3" id="KW-1185">Reference proteome</keyword>
<keyword evidence="1" id="KW-1133">Transmembrane helix</keyword>
<name>A0AAV2CG42_9ROSI</name>
<feature type="transmembrane region" description="Helical" evidence="1">
    <location>
        <begin position="21"/>
        <end position="44"/>
    </location>
</feature>
<evidence type="ECO:0000256" key="1">
    <source>
        <dbReference type="SAM" id="Phobius"/>
    </source>
</evidence>
<accession>A0AAV2CG42</accession>
<reference evidence="2 3" key="1">
    <citation type="submission" date="2024-04" db="EMBL/GenBank/DDBJ databases">
        <authorList>
            <person name="Fracassetti M."/>
        </authorList>
    </citation>
    <scope>NUCLEOTIDE SEQUENCE [LARGE SCALE GENOMIC DNA]</scope>
</reference>
<proteinExistence type="predicted"/>
<gene>
    <name evidence="2" type="ORF">LTRI10_LOCUS2571</name>
</gene>
<organism evidence="2 3">
    <name type="scientific">Linum trigynum</name>
    <dbReference type="NCBI Taxonomy" id="586398"/>
    <lineage>
        <taxon>Eukaryota</taxon>
        <taxon>Viridiplantae</taxon>
        <taxon>Streptophyta</taxon>
        <taxon>Embryophyta</taxon>
        <taxon>Tracheophyta</taxon>
        <taxon>Spermatophyta</taxon>
        <taxon>Magnoliopsida</taxon>
        <taxon>eudicotyledons</taxon>
        <taxon>Gunneridae</taxon>
        <taxon>Pentapetalae</taxon>
        <taxon>rosids</taxon>
        <taxon>fabids</taxon>
        <taxon>Malpighiales</taxon>
        <taxon>Linaceae</taxon>
        <taxon>Linum</taxon>
    </lineage>
</organism>
<evidence type="ECO:0000313" key="2">
    <source>
        <dbReference type="EMBL" id="CAL1354781.1"/>
    </source>
</evidence>
<evidence type="ECO:0000313" key="3">
    <source>
        <dbReference type="Proteomes" id="UP001497516"/>
    </source>
</evidence>
<dbReference type="EMBL" id="OZ034813">
    <property type="protein sequence ID" value="CAL1354781.1"/>
    <property type="molecule type" value="Genomic_DNA"/>
</dbReference>
<sequence length="68" mass="7298">MIYTSYSEKAMEGPSMVYSKAVVAVLLLFMIMLVLSLLSVPAVASRKLLEFVAIPDDQPHGGHYPGGG</sequence>
<dbReference type="AlphaFoldDB" id="A0AAV2CG42"/>
<keyword evidence="1" id="KW-0812">Transmembrane</keyword>
<protein>
    <submittedName>
        <fullName evidence="2">Uncharacterized protein</fullName>
    </submittedName>
</protein>
<keyword evidence="1" id="KW-0472">Membrane</keyword>
<dbReference type="Proteomes" id="UP001497516">
    <property type="component" value="Chromosome 1"/>
</dbReference>